<dbReference type="InterPro" id="IPR003454">
    <property type="entry name" value="MOase_MmoB_DmpM"/>
</dbReference>
<evidence type="ECO:0000256" key="1">
    <source>
        <dbReference type="ARBA" id="ARBA00006313"/>
    </source>
</evidence>
<sequence length="106" mass="11440">MKNPVGPVLRMGDEVDQIVAAIEDGNPDIEIEVIDRGAYVRIQGEDRVVLTEASLQAYLGTEYRIRSLENLMSSFAGRAITASDSITWESAAIRKAATAETEGAAL</sequence>
<dbReference type="STRING" id="1112204.GPOL_c08440"/>
<keyword evidence="2" id="KW-0503">Monooxygenase</keyword>
<dbReference type="GeneID" id="90157930"/>
<evidence type="ECO:0000313" key="3">
    <source>
        <dbReference type="Proteomes" id="UP000009154"/>
    </source>
</evidence>
<accession>H6MYN2</accession>
<dbReference type="HOGENOM" id="CLU_148539_1_0_11"/>
<protein>
    <submittedName>
        <fullName evidence="2">Putative toluene-4-monooxygenase system protein D</fullName>
    </submittedName>
</protein>
<dbReference type="eggNOG" id="ENOG50334EV">
    <property type="taxonomic scope" value="Bacteria"/>
</dbReference>
<dbReference type="Pfam" id="PF02406">
    <property type="entry name" value="MmoB_DmpM"/>
    <property type="match status" value="1"/>
</dbReference>
<evidence type="ECO:0000313" key="2">
    <source>
        <dbReference type="EMBL" id="AFA71910.1"/>
    </source>
</evidence>
<dbReference type="SUPFAM" id="SSF56029">
    <property type="entry name" value="Monooxygenase (hydroxylase) regulatory protein"/>
    <property type="match status" value="1"/>
</dbReference>
<dbReference type="InterPro" id="IPR036889">
    <property type="entry name" value="mOase_MmoB_DmpM_sf"/>
</dbReference>
<dbReference type="KEGG" id="gpo:GPOL_c08440"/>
<dbReference type="Proteomes" id="UP000009154">
    <property type="component" value="Chromosome"/>
</dbReference>
<dbReference type="RefSeq" id="WP_014358854.1">
    <property type="nucleotide sequence ID" value="NC_016906.1"/>
</dbReference>
<proteinExistence type="inferred from homology"/>
<name>H6MYN2_GORPV</name>
<comment type="similarity">
    <text evidence="1">Belongs to the TmoD/XamoD family.</text>
</comment>
<organism evidence="2 3">
    <name type="scientific">Gordonia polyisoprenivorans (strain DSM 44266 / VH2)</name>
    <dbReference type="NCBI Taxonomy" id="1112204"/>
    <lineage>
        <taxon>Bacteria</taxon>
        <taxon>Bacillati</taxon>
        <taxon>Actinomycetota</taxon>
        <taxon>Actinomycetes</taxon>
        <taxon>Mycobacteriales</taxon>
        <taxon>Gordoniaceae</taxon>
        <taxon>Gordonia</taxon>
    </lineage>
</organism>
<dbReference type="EMBL" id="CP003119">
    <property type="protein sequence ID" value="AFA71910.1"/>
    <property type="molecule type" value="Genomic_DNA"/>
</dbReference>
<reference evidence="2 3" key="1">
    <citation type="journal article" date="2012" name="Appl. Environ. Microbiol.">
        <title>Involvement of two latex-clearing proteins during rubber degradation and insights into the subsequent degradation pathway revealed by the genome sequence of Gordonia polyisoprenivorans strain VH2.</title>
        <authorList>
            <person name="Hiessl S."/>
            <person name="Schuldes J."/>
            <person name="Thurmer A."/>
            <person name="Halbsguth T."/>
            <person name="Broker D."/>
            <person name="Angelov A."/>
            <person name="Liebl W."/>
            <person name="Daniel R."/>
            <person name="Steinbuchel A."/>
        </authorList>
    </citation>
    <scope>NUCLEOTIDE SEQUENCE [LARGE SCALE GENOMIC DNA]</scope>
    <source>
        <strain evidence="3">DSM 44266 / VH2</strain>
    </source>
</reference>
<keyword evidence="3" id="KW-1185">Reference proteome</keyword>
<keyword evidence="2" id="KW-0560">Oxidoreductase</keyword>
<dbReference type="GO" id="GO:0004497">
    <property type="term" value="F:monooxygenase activity"/>
    <property type="evidence" value="ECO:0007669"/>
    <property type="project" value="UniProtKB-KW"/>
</dbReference>
<dbReference type="AlphaFoldDB" id="H6MYN2"/>
<dbReference type="Gene3D" id="3.90.56.10">
    <property type="entry name" value="Monooxygenase component MmoB/DmpM"/>
    <property type="match status" value="1"/>
</dbReference>
<gene>
    <name evidence="2" type="ordered locus">GPOL_c08440</name>
</gene>